<sequence length="408" mass="44516">MDSVFSVDDIADQLWSSPPRSSSKMMNRSSSEWAFQRFLLEADTTSSSSQQIKDHNLIADQSKPMSTNTTSFGSEPPPNIPIDSDEYQAFLKRRLDLACAAFALTRASCVKSQDSASLPPEKGPLAANASLSGSQVPPKGSGQELAKVQDQDAGEPVGIPPLPAQKKAGIQVRSTTSGSSGEQSDDDEAEGEAETTQSTDPTDVKRVRRMLSNRESARRSRRRKQAHLTELETQVSQVRVENSSLLKRLTDISQKYNEAAVDNRVLKADVETLRAKVKMAEETVKRVTGLNPLFQAMSEISTIMMPSFTGSPFDSSADAAVPEQDDLKHHYYPAPENSHMPNHDARMQNGMLDIPSAGNVHQNSATEAIEANKIGRTSSMQRVASLEHLQKRIRGEASSCGTQSRGEQ</sequence>
<dbReference type="PROSITE" id="PS50217">
    <property type="entry name" value="BZIP"/>
    <property type="match status" value="1"/>
</dbReference>
<evidence type="ECO:0000256" key="5">
    <source>
        <dbReference type="ARBA" id="ARBA00023163"/>
    </source>
</evidence>
<evidence type="ECO:0000313" key="10">
    <source>
        <dbReference type="Proteomes" id="UP001152561"/>
    </source>
</evidence>
<gene>
    <name evidence="9" type="ORF">K7X08_027807</name>
</gene>
<protein>
    <recommendedName>
        <fullName evidence="8">BZIP domain-containing protein</fullName>
    </recommendedName>
</protein>
<name>A0A9Q1R510_9SOLA</name>
<evidence type="ECO:0000256" key="2">
    <source>
        <dbReference type="ARBA" id="ARBA00007163"/>
    </source>
</evidence>
<evidence type="ECO:0000256" key="3">
    <source>
        <dbReference type="ARBA" id="ARBA00023015"/>
    </source>
</evidence>
<dbReference type="GO" id="GO:0003700">
    <property type="term" value="F:DNA-binding transcription factor activity"/>
    <property type="evidence" value="ECO:0007669"/>
    <property type="project" value="InterPro"/>
</dbReference>
<dbReference type="Pfam" id="PF12498">
    <property type="entry name" value="bZIP_C"/>
    <property type="match status" value="1"/>
</dbReference>
<dbReference type="GO" id="GO:0005634">
    <property type="term" value="C:nucleus"/>
    <property type="evidence" value="ECO:0007669"/>
    <property type="project" value="UniProtKB-SubCell"/>
</dbReference>
<dbReference type="InterPro" id="IPR020983">
    <property type="entry name" value="Basic_leucine-zipper_C"/>
</dbReference>
<dbReference type="InterPro" id="IPR046347">
    <property type="entry name" value="bZIP_sf"/>
</dbReference>
<dbReference type="OrthoDB" id="664875at2759"/>
<keyword evidence="5" id="KW-0804">Transcription</keyword>
<dbReference type="InterPro" id="IPR004827">
    <property type="entry name" value="bZIP"/>
</dbReference>
<feature type="region of interest" description="Disordered" evidence="7">
    <location>
        <begin position="113"/>
        <end position="227"/>
    </location>
</feature>
<dbReference type="SUPFAM" id="SSF57959">
    <property type="entry name" value="Leucine zipper domain"/>
    <property type="match status" value="1"/>
</dbReference>
<keyword evidence="6" id="KW-0539">Nucleus</keyword>
<feature type="compositionally biased region" description="Acidic residues" evidence="7">
    <location>
        <begin position="183"/>
        <end position="193"/>
    </location>
</feature>
<evidence type="ECO:0000313" key="9">
    <source>
        <dbReference type="EMBL" id="KAJ8538586.1"/>
    </source>
</evidence>
<dbReference type="AlphaFoldDB" id="A0A9Q1R510"/>
<dbReference type="Pfam" id="PF00170">
    <property type="entry name" value="bZIP_1"/>
    <property type="match status" value="1"/>
</dbReference>
<evidence type="ECO:0000259" key="8">
    <source>
        <dbReference type="PROSITE" id="PS50217"/>
    </source>
</evidence>
<keyword evidence="10" id="KW-1185">Reference proteome</keyword>
<dbReference type="Gene3D" id="1.20.5.170">
    <property type="match status" value="1"/>
</dbReference>
<dbReference type="Proteomes" id="UP001152561">
    <property type="component" value="Unassembled WGS sequence"/>
</dbReference>
<feature type="compositionally biased region" description="Polar residues" evidence="7">
    <location>
        <begin position="63"/>
        <end position="73"/>
    </location>
</feature>
<dbReference type="GO" id="GO:0046983">
    <property type="term" value="F:protein dimerization activity"/>
    <property type="evidence" value="ECO:0007669"/>
    <property type="project" value="UniProtKB-ARBA"/>
</dbReference>
<dbReference type="SMART" id="SM00338">
    <property type="entry name" value="BRLZ"/>
    <property type="match status" value="1"/>
</dbReference>
<accession>A0A9Q1R510</accession>
<feature type="domain" description="BZIP" evidence="8">
    <location>
        <begin position="203"/>
        <end position="258"/>
    </location>
</feature>
<dbReference type="PROSITE" id="PS00036">
    <property type="entry name" value="BZIP_BASIC"/>
    <property type="match status" value="1"/>
</dbReference>
<evidence type="ECO:0000256" key="7">
    <source>
        <dbReference type="SAM" id="MobiDB-lite"/>
    </source>
</evidence>
<comment type="similarity">
    <text evidence="2">Belongs to the bZIP family.</text>
</comment>
<comment type="subcellular location">
    <subcellularLocation>
        <location evidence="1">Nucleus</location>
    </subcellularLocation>
</comment>
<evidence type="ECO:0000256" key="4">
    <source>
        <dbReference type="ARBA" id="ARBA00023125"/>
    </source>
</evidence>
<keyword evidence="3" id="KW-0805">Transcription regulation</keyword>
<dbReference type="EMBL" id="JAJAGQ010000017">
    <property type="protein sequence ID" value="KAJ8538586.1"/>
    <property type="molecule type" value="Genomic_DNA"/>
</dbReference>
<keyword evidence="4" id="KW-0238">DNA-binding</keyword>
<reference evidence="10" key="1">
    <citation type="journal article" date="2023" name="Proc. Natl. Acad. Sci. U.S.A.">
        <title>Genomic and structural basis for evolution of tropane alkaloid biosynthesis.</title>
        <authorList>
            <person name="Wanga Y.-J."/>
            <person name="Taina T."/>
            <person name="Yua J.-Y."/>
            <person name="Lia J."/>
            <person name="Xua B."/>
            <person name="Chenc J."/>
            <person name="D'Auriad J.C."/>
            <person name="Huanga J.-P."/>
            <person name="Huanga S.-X."/>
        </authorList>
    </citation>
    <scope>NUCLEOTIDE SEQUENCE [LARGE SCALE GENOMIC DNA]</scope>
    <source>
        <strain evidence="10">cv. KIB-2019</strain>
    </source>
</reference>
<comment type="caution">
    <text evidence="9">The sequence shown here is derived from an EMBL/GenBank/DDBJ whole genome shotgun (WGS) entry which is preliminary data.</text>
</comment>
<dbReference type="GO" id="GO:0003677">
    <property type="term" value="F:DNA binding"/>
    <property type="evidence" value="ECO:0007669"/>
    <property type="project" value="UniProtKB-KW"/>
</dbReference>
<proteinExistence type="inferred from homology"/>
<evidence type="ECO:0000256" key="6">
    <source>
        <dbReference type="ARBA" id="ARBA00023242"/>
    </source>
</evidence>
<evidence type="ECO:0000256" key="1">
    <source>
        <dbReference type="ARBA" id="ARBA00004123"/>
    </source>
</evidence>
<dbReference type="PANTHER" id="PTHR46408:SF12">
    <property type="entry name" value="LIGHT-INDUCIBLE PROTEIN CPRF2-LIKE"/>
    <property type="match status" value="1"/>
</dbReference>
<organism evidence="9 10">
    <name type="scientific">Anisodus acutangulus</name>
    <dbReference type="NCBI Taxonomy" id="402998"/>
    <lineage>
        <taxon>Eukaryota</taxon>
        <taxon>Viridiplantae</taxon>
        <taxon>Streptophyta</taxon>
        <taxon>Embryophyta</taxon>
        <taxon>Tracheophyta</taxon>
        <taxon>Spermatophyta</taxon>
        <taxon>Magnoliopsida</taxon>
        <taxon>eudicotyledons</taxon>
        <taxon>Gunneridae</taxon>
        <taxon>Pentapetalae</taxon>
        <taxon>asterids</taxon>
        <taxon>lamiids</taxon>
        <taxon>Solanales</taxon>
        <taxon>Solanaceae</taxon>
        <taxon>Solanoideae</taxon>
        <taxon>Hyoscyameae</taxon>
        <taxon>Anisodus</taxon>
    </lineage>
</organism>
<feature type="region of interest" description="Disordered" evidence="7">
    <location>
        <begin position="44"/>
        <end position="85"/>
    </location>
</feature>
<dbReference type="FunFam" id="1.20.5.170:FF:000020">
    <property type="entry name" value="BZIP transcription factor"/>
    <property type="match status" value="1"/>
</dbReference>
<dbReference type="PANTHER" id="PTHR46408">
    <property type="entry name" value="BASIC LEUCINE ZIPPER 63"/>
    <property type="match status" value="1"/>
</dbReference>